<evidence type="ECO:0000256" key="1">
    <source>
        <dbReference type="ARBA" id="ARBA00006888"/>
    </source>
</evidence>
<name>A0A8C5AK35_GADMO</name>
<dbReference type="OMA" id="GHLWIFH"/>
<dbReference type="GO" id="GO:0005829">
    <property type="term" value="C:cytosol"/>
    <property type="evidence" value="ECO:0007669"/>
    <property type="project" value="UniProtKB-ARBA"/>
</dbReference>
<dbReference type="Proteomes" id="UP000694546">
    <property type="component" value="Chromosome 13"/>
</dbReference>
<organism evidence="3 4">
    <name type="scientific">Gadus morhua</name>
    <name type="common">Atlantic cod</name>
    <dbReference type="NCBI Taxonomy" id="8049"/>
    <lineage>
        <taxon>Eukaryota</taxon>
        <taxon>Metazoa</taxon>
        <taxon>Chordata</taxon>
        <taxon>Craniata</taxon>
        <taxon>Vertebrata</taxon>
        <taxon>Euteleostomi</taxon>
        <taxon>Actinopterygii</taxon>
        <taxon>Neopterygii</taxon>
        <taxon>Teleostei</taxon>
        <taxon>Neoteleostei</taxon>
        <taxon>Acanthomorphata</taxon>
        <taxon>Zeiogadaria</taxon>
        <taxon>Gadariae</taxon>
        <taxon>Gadiformes</taxon>
        <taxon>Gadoidei</taxon>
        <taxon>Gadidae</taxon>
        <taxon>Gadus</taxon>
    </lineage>
</organism>
<evidence type="ECO:0000256" key="2">
    <source>
        <dbReference type="SAM" id="MobiDB-lite"/>
    </source>
</evidence>
<dbReference type="Pfam" id="PF14976">
    <property type="entry name" value="YPEH2ZP"/>
    <property type="match status" value="1"/>
</dbReference>
<dbReference type="Ensembl" id="ENSGMOT00000047892.1">
    <property type="protein sequence ID" value="ENSGMOP00000032837.1"/>
    <property type="gene ID" value="ENSGMOG00000036848.1"/>
</dbReference>
<dbReference type="AlphaFoldDB" id="A0A8C5AK35"/>
<proteinExistence type="inferred from homology"/>
<dbReference type="PANTHER" id="PTHR31841">
    <property type="entry name" value="PROTEIN FAM72A-RELATED"/>
    <property type="match status" value="1"/>
</dbReference>
<evidence type="ECO:0000313" key="4">
    <source>
        <dbReference type="Proteomes" id="UP000694546"/>
    </source>
</evidence>
<reference evidence="3" key="2">
    <citation type="submission" date="2025-09" db="UniProtKB">
        <authorList>
            <consortium name="Ensembl"/>
        </authorList>
    </citation>
    <scope>IDENTIFICATION</scope>
</reference>
<gene>
    <name evidence="3" type="primary">FAM72A</name>
    <name evidence="3" type="synonym">fam72a</name>
</gene>
<reference evidence="3" key="1">
    <citation type="submission" date="2025-08" db="UniProtKB">
        <authorList>
            <consortium name="Ensembl"/>
        </authorList>
    </citation>
    <scope>IDENTIFICATION</scope>
</reference>
<dbReference type="InterPro" id="IPR026768">
    <property type="entry name" value="YPEH2ZP"/>
</dbReference>
<feature type="region of interest" description="Disordered" evidence="2">
    <location>
        <begin position="166"/>
        <end position="196"/>
    </location>
</feature>
<dbReference type="GeneTree" id="ENSGT00390000005106"/>
<protein>
    <submittedName>
        <fullName evidence="3">Family with sequence similarity 72 member A</fullName>
    </submittedName>
</protein>
<keyword evidence="4" id="KW-1185">Reference proteome</keyword>
<evidence type="ECO:0000313" key="3">
    <source>
        <dbReference type="Ensembl" id="ENSGMOP00000032837.1"/>
    </source>
</evidence>
<dbReference type="PANTHER" id="PTHR31841:SF1">
    <property type="entry name" value="PROTEIN FAM72A-RELATED"/>
    <property type="match status" value="1"/>
</dbReference>
<comment type="similarity">
    <text evidence="1">Belongs to the FAM72 family.</text>
</comment>
<sequence length="202" mass="22096">MSTSNANFKNKCVTQVNCVFCGSLLCTRGMKAVLLADAEIELFSTDIPPNRTVDFVASCYSTESCKCKLRDIACLKCGNVVGYHVVAPCKPCLLSCNNGHFWMFNSDAVSTLNRLDATGLNLLLWGDLPELEDSDDEDSESPSEEECIRVVDQPLTGLDRVRSHMRGHPPYRITPSQSTASMGPGFQRPASDLPSLGAIWEV</sequence>
<accession>A0A8C5AK35</accession>